<comment type="caution">
    <text evidence="1">The sequence shown here is derived from an EMBL/GenBank/DDBJ whole genome shotgun (WGS) entry which is preliminary data.</text>
</comment>
<evidence type="ECO:0008006" key="3">
    <source>
        <dbReference type="Google" id="ProtNLM"/>
    </source>
</evidence>
<evidence type="ECO:0000313" key="2">
    <source>
        <dbReference type="Proteomes" id="UP000286097"/>
    </source>
</evidence>
<dbReference type="VEuPathDB" id="FungiDB:DD237_007793"/>
<sequence length="142" mass="16228">MKERVEKDEAEKNGAKTYQVETAMASIMASRKSRLLDVLSKIVSVTKSNVVDPAMFTLTNEENQVGKDAYQVDWTKIKDRVAQGVICEWAQFAEQIYLFCQHVVMDPEPRRKAVELLHVARTLTEKLRKASITKEAMLLQKI</sequence>
<organism evidence="1 2">
    <name type="scientific">Peronospora effusa</name>
    <dbReference type="NCBI Taxonomy" id="542832"/>
    <lineage>
        <taxon>Eukaryota</taxon>
        <taxon>Sar</taxon>
        <taxon>Stramenopiles</taxon>
        <taxon>Oomycota</taxon>
        <taxon>Peronosporomycetes</taxon>
        <taxon>Peronosporales</taxon>
        <taxon>Peronosporaceae</taxon>
        <taxon>Peronospora</taxon>
    </lineage>
</organism>
<gene>
    <name evidence="1" type="ORF">DD237_007793</name>
</gene>
<reference evidence="1 2" key="1">
    <citation type="submission" date="2018-06" db="EMBL/GenBank/DDBJ databases">
        <title>Comparative genomics of downy mildews reveals potential adaptations to biotrophy.</title>
        <authorList>
            <person name="Fletcher K."/>
            <person name="Klosterman S.J."/>
            <person name="Derevnina L."/>
            <person name="Martin F."/>
            <person name="Koike S."/>
            <person name="Reyes Chin-Wo S."/>
            <person name="Mou B."/>
            <person name="Michelmore R."/>
        </authorList>
    </citation>
    <scope>NUCLEOTIDE SEQUENCE [LARGE SCALE GENOMIC DNA]</scope>
    <source>
        <strain evidence="1 2">R13</strain>
    </source>
</reference>
<accession>A0A425C5S7</accession>
<dbReference type="AlphaFoldDB" id="A0A425C5S7"/>
<protein>
    <recommendedName>
        <fullName evidence="3">Bromo domain-containing protein</fullName>
    </recommendedName>
</protein>
<evidence type="ECO:0000313" key="1">
    <source>
        <dbReference type="EMBL" id="RQM12361.1"/>
    </source>
</evidence>
<dbReference type="EMBL" id="QKXF01000334">
    <property type="protein sequence ID" value="RQM12361.1"/>
    <property type="molecule type" value="Genomic_DNA"/>
</dbReference>
<name>A0A425C5S7_9STRA</name>
<proteinExistence type="predicted"/>
<dbReference type="Proteomes" id="UP000286097">
    <property type="component" value="Unassembled WGS sequence"/>
</dbReference>